<keyword evidence="3 7" id="KW-0963">Cytoplasm</keyword>
<reference evidence="11 12" key="1">
    <citation type="journal article" date="2014" name="Int. J. Syst. Evol. Microbiol.">
        <title>Complete genome sequence of Corynebacterium casei LMG S-19264T (=DSM 44701T), isolated from a smear-ripened cheese.</title>
        <authorList>
            <consortium name="US DOE Joint Genome Institute (JGI-PGF)"/>
            <person name="Walter F."/>
            <person name="Albersmeier A."/>
            <person name="Kalinowski J."/>
            <person name="Ruckert C."/>
        </authorList>
    </citation>
    <scope>NUCLEOTIDE SEQUENCE [LARGE SCALE GENOMIC DNA]</scope>
    <source>
        <strain evidence="11 12">CGMCC 1.12925</strain>
    </source>
</reference>
<evidence type="ECO:0000256" key="4">
    <source>
        <dbReference type="ARBA" id="ARBA00022598"/>
    </source>
</evidence>
<keyword evidence="7 8" id="KW-0131">Cell cycle</keyword>
<keyword evidence="5 7" id="KW-0547">Nucleotide-binding</keyword>
<comment type="pathway">
    <text evidence="2 7 8">Cell wall biogenesis; peptidoglycan biosynthesis.</text>
</comment>
<keyword evidence="6 7" id="KW-0067">ATP-binding</keyword>
<keyword evidence="7 8" id="KW-0133">Cell shape</keyword>
<comment type="function">
    <text evidence="7 8">Cell wall formation. Catalyzes the addition of glutamate to the nucleotide precursor UDP-N-acetylmuramoyl-L-alanine (UMA).</text>
</comment>
<evidence type="ECO:0000256" key="2">
    <source>
        <dbReference type="ARBA" id="ARBA00004752"/>
    </source>
</evidence>
<dbReference type="RefSeq" id="WP_188406398.1">
    <property type="nucleotide sequence ID" value="NZ_BMGL01000009.1"/>
</dbReference>
<evidence type="ECO:0000256" key="6">
    <source>
        <dbReference type="ARBA" id="ARBA00022840"/>
    </source>
</evidence>
<dbReference type="NCBIfam" id="TIGR01087">
    <property type="entry name" value="murD"/>
    <property type="match status" value="1"/>
</dbReference>
<dbReference type="EC" id="6.3.2.9" evidence="7 8"/>
<protein>
    <recommendedName>
        <fullName evidence="7 8">UDP-N-acetylmuramoylalanine--D-glutamate ligase</fullName>
        <ecNumber evidence="7 8">6.3.2.9</ecNumber>
    </recommendedName>
    <alternativeName>
        <fullName evidence="7">D-glutamic acid-adding enzyme</fullName>
    </alternativeName>
    <alternativeName>
        <fullName evidence="7">UDP-N-acetylmuramoyl-L-alanyl-D-glutamate synthetase</fullName>
    </alternativeName>
</protein>
<proteinExistence type="inferred from homology"/>
<dbReference type="GO" id="GO:0009252">
    <property type="term" value="P:peptidoglycan biosynthetic process"/>
    <property type="evidence" value="ECO:0007669"/>
    <property type="project" value="UniProtKB-UniRule"/>
</dbReference>
<dbReference type="Pfam" id="PF08245">
    <property type="entry name" value="Mur_ligase_M"/>
    <property type="match status" value="1"/>
</dbReference>
<evidence type="ECO:0000313" key="11">
    <source>
        <dbReference type="EMBL" id="GGE16147.1"/>
    </source>
</evidence>
<dbReference type="Pfam" id="PF21799">
    <property type="entry name" value="MurD-like_N"/>
    <property type="match status" value="1"/>
</dbReference>
<dbReference type="SUPFAM" id="SSF53623">
    <property type="entry name" value="MurD-like peptide ligases, catalytic domain"/>
    <property type="match status" value="1"/>
</dbReference>
<dbReference type="Pfam" id="PF02875">
    <property type="entry name" value="Mur_ligase_C"/>
    <property type="match status" value="1"/>
</dbReference>
<feature type="domain" description="Mur ligase central" evidence="10">
    <location>
        <begin position="107"/>
        <end position="287"/>
    </location>
</feature>
<dbReference type="AlphaFoldDB" id="A0A916ZVP4"/>
<evidence type="ECO:0000259" key="10">
    <source>
        <dbReference type="Pfam" id="PF08245"/>
    </source>
</evidence>
<dbReference type="GO" id="GO:0008360">
    <property type="term" value="P:regulation of cell shape"/>
    <property type="evidence" value="ECO:0007669"/>
    <property type="project" value="UniProtKB-KW"/>
</dbReference>
<dbReference type="PANTHER" id="PTHR43692">
    <property type="entry name" value="UDP-N-ACETYLMURAMOYLALANINE--D-GLUTAMATE LIGASE"/>
    <property type="match status" value="1"/>
</dbReference>
<dbReference type="InterPro" id="IPR004101">
    <property type="entry name" value="Mur_ligase_C"/>
</dbReference>
<dbReference type="Proteomes" id="UP000599688">
    <property type="component" value="Unassembled WGS sequence"/>
</dbReference>
<organism evidence="11 12">
    <name type="scientific">Psychroflexus salis</name>
    <dbReference type="NCBI Taxonomy" id="1526574"/>
    <lineage>
        <taxon>Bacteria</taxon>
        <taxon>Pseudomonadati</taxon>
        <taxon>Bacteroidota</taxon>
        <taxon>Flavobacteriia</taxon>
        <taxon>Flavobacteriales</taxon>
        <taxon>Flavobacteriaceae</taxon>
        <taxon>Psychroflexus</taxon>
    </lineage>
</organism>
<keyword evidence="12" id="KW-1185">Reference proteome</keyword>
<evidence type="ECO:0000313" key="12">
    <source>
        <dbReference type="Proteomes" id="UP000599688"/>
    </source>
</evidence>
<dbReference type="PANTHER" id="PTHR43692:SF1">
    <property type="entry name" value="UDP-N-ACETYLMURAMOYLALANINE--D-GLUTAMATE LIGASE"/>
    <property type="match status" value="1"/>
</dbReference>
<dbReference type="GO" id="GO:0005737">
    <property type="term" value="C:cytoplasm"/>
    <property type="evidence" value="ECO:0007669"/>
    <property type="project" value="UniProtKB-SubCell"/>
</dbReference>
<gene>
    <name evidence="7 11" type="primary">murD</name>
    <name evidence="11" type="ORF">GCM10010831_16850</name>
</gene>
<dbReference type="GO" id="GO:0051301">
    <property type="term" value="P:cell division"/>
    <property type="evidence" value="ECO:0007669"/>
    <property type="project" value="UniProtKB-KW"/>
</dbReference>
<keyword evidence="7 8" id="KW-0573">Peptidoglycan synthesis</keyword>
<dbReference type="InterPro" id="IPR005762">
    <property type="entry name" value="MurD"/>
</dbReference>
<sequence>MQKLSILGGGESGVGAAVLAKQQGYAVFLSDKSSIKPKYKAILNTHNVNWEEGKHSEAEILSASTIIKSPGIPDEAELVQKAIKKGIDVISEIEFAYAFTQATLIGITGSNGKTTVTNMIYHILKNAGLSVSMAGNVGDSFAYQVATNPKEIYVLELSSFQLDGIKTFKPHIAIITSITPDHLDRYNYEFKNYVEAKFRITKNQTNKDYLIYNADESSITNWLQKNKIIAQQIPMSIHPILHENSICKKENKLEININNKIFSMSLDHLNVQGEHNAKNAMASSAVAKLLKIRKDTIRESMESFQGVEHRLENVKTVNKVSFINDSKATNINATYYALDSMKHPTIWILGGVDKGNDYHELLPLVNEKVKSIICLGVDNSRIIEAYGNVVDELFETTSMQEAVAMAMHLAEDNDQVLLSPACASFDLFENYEDRGRQFKDAVRKLI</sequence>
<accession>A0A916ZVP4</accession>
<evidence type="ECO:0000259" key="9">
    <source>
        <dbReference type="Pfam" id="PF02875"/>
    </source>
</evidence>
<dbReference type="SUPFAM" id="SSF51984">
    <property type="entry name" value="MurCD N-terminal domain"/>
    <property type="match status" value="1"/>
</dbReference>
<keyword evidence="4 7" id="KW-0436">Ligase</keyword>
<dbReference type="Gene3D" id="3.40.1190.10">
    <property type="entry name" value="Mur-like, catalytic domain"/>
    <property type="match status" value="1"/>
</dbReference>
<dbReference type="Gene3D" id="3.40.50.720">
    <property type="entry name" value="NAD(P)-binding Rossmann-like Domain"/>
    <property type="match status" value="1"/>
</dbReference>
<comment type="caution">
    <text evidence="11">The sequence shown here is derived from an EMBL/GenBank/DDBJ whole genome shotgun (WGS) entry which is preliminary data.</text>
</comment>
<dbReference type="Gene3D" id="3.90.190.20">
    <property type="entry name" value="Mur ligase, C-terminal domain"/>
    <property type="match status" value="1"/>
</dbReference>
<dbReference type="InterPro" id="IPR036565">
    <property type="entry name" value="Mur-like_cat_sf"/>
</dbReference>
<dbReference type="InterPro" id="IPR036615">
    <property type="entry name" value="Mur_ligase_C_dom_sf"/>
</dbReference>
<dbReference type="HAMAP" id="MF_00639">
    <property type="entry name" value="MurD"/>
    <property type="match status" value="1"/>
</dbReference>
<evidence type="ECO:0000256" key="8">
    <source>
        <dbReference type="RuleBase" id="RU003664"/>
    </source>
</evidence>
<dbReference type="GO" id="GO:0005524">
    <property type="term" value="F:ATP binding"/>
    <property type="evidence" value="ECO:0007669"/>
    <property type="project" value="UniProtKB-UniRule"/>
</dbReference>
<dbReference type="GO" id="GO:0071555">
    <property type="term" value="P:cell wall organization"/>
    <property type="evidence" value="ECO:0007669"/>
    <property type="project" value="UniProtKB-KW"/>
</dbReference>
<evidence type="ECO:0000256" key="5">
    <source>
        <dbReference type="ARBA" id="ARBA00022741"/>
    </source>
</evidence>
<dbReference type="InterPro" id="IPR013221">
    <property type="entry name" value="Mur_ligase_cen"/>
</dbReference>
<keyword evidence="7 8" id="KW-0132">Cell division</keyword>
<dbReference type="GO" id="GO:0008764">
    <property type="term" value="F:UDP-N-acetylmuramoylalanine-D-glutamate ligase activity"/>
    <property type="evidence" value="ECO:0007669"/>
    <property type="project" value="UniProtKB-UniRule"/>
</dbReference>
<comment type="similarity">
    <text evidence="7">Belongs to the MurCDEF family.</text>
</comment>
<feature type="binding site" evidence="7">
    <location>
        <begin position="109"/>
        <end position="115"/>
    </location>
    <ligand>
        <name>ATP</name>
        <dbReference type="ChEBI" id="CHEBI:30616"/>
    </ligand>
</feature>
<dbReference type="EMBL" id="BMGL01000009">
    <property type="protein sequence ID" value="GGE16147.1"/>
    <property type="molecule type" value="Genomic_DNA"/>
</dbReference>
<feature type="domain" description="Mur ligase C-terminal" evidence="9">
    <location>
        <begin position="309"/>
        <end position="422"/>
    </location>
</feature>
<name>A0A916ZVP4_9FLAO</name>
<keyword evidence="7 8" id="KW-0961">Cell wall biogenesis/degradation</keyword>
<evidence type="ECO:0000256" key="1">
    <source>
        <dbReference type="ARBA" id="ARBA00004496"/>
    </source>
</evidence>
<comment type="catalytic activity">
    <reaction evidence="7 8">
        <text>UDP-N-acetyl-alpha-D-muramoyl-L-alanine + D-glutamate + ATP = UDP-N-acetyl-alpha-D-muramoyl-L-alanyl-D-glutamate + ADP + phosphate + H(+)</text>
        <dbReference type="Rhea" id="RHEA:16429"/>
        <dbReference type="ChEBI" id="CHEBI:15378"/>
        <dbReference type="ChEBI" id="CHEBI:29986"/>
        <dbReference type="ChEBI" id="CHEBI:30616"/>
        <dbReference type="ChEBI" id="CHEBI:43474"/>
        <dbReference type="ChEBI" id="CHEBI:83898"/>
        <dbReference type="ChEBI" id="CHEBI:83900"/>
        <dbReference type="ChEBI" id="CHEBI:456216"/>
        <dbReference type="EC" id="6.3.2.9"/>
    </reaction>
</comment>
<dbReference type="SUPFAM" id="SSF53244">
    <property type="entry name" value="MurD-like peptide ligases, peptide-binding domain"/>
    <property type="match status" value="1"/>
</dbReference>
<comment type="subcellular location">
    <subcellularLocation>
        <location evidence="1 7 8">Cytoplasm</location>
    </subcellularLocation>
</comment>
<evidence type="ECO:0000256" key="3">
    <source>
        <dbReference type="ARBA" id="ARBA00022490"/>
    </source>
</evidence>
<evidence type="ECO:0000256" key="7">
    <source>
        <dbReference type="HAMAP-Rule" id="MF_00639"/>
    </source>
</evidence>